<proteinExistence type="predicted"/>
<reference evidence="1" key="1">
    <citation type="submission" date="2021-01" db="EMBL/GenBank/DDBJ databases">
        <title>Chromosome-level genome assembly of a human fungal pathogen reveals clustering of transcriptionally co-regulated genes.</title>
        <authorList>
            <person name="Voorhies M."/>
            <person name="Cohen S."/>
            <person name="Shea T.P."/>
            <person name="Petrus S."/>
            <person name="Munoz J.F."/>
            <person name="Poplawski S."/>
            <person name="Goldman W.E."/>
            <person name="Michael T."/>
            <person name="Cuomo C.A."/>
            <person name="Sil A."/>
            <person name="Beyhan S."/>
        </authorList>
    </citation>
    <scope>NUCLEOTIDE SEQUENCE</scope>
    <source>
        <strain evidence="1">WU24</strain>
    </source>
</reference>
<organism evidence="1 2">
    <name type="scientific">Ajellomyces capsulatus</name>
    <name type="common">Darling's disease fungus</name>
    <name type="synonym">Histoplasma capsulatum</name>
    <dbReference type="NCBI Taxonomy" id="5037"/>
    <lineage>
        <taxon>Eukaryota</taxon>
        <taxon>Fungi</taxon>
        <taxon>Dikarya</taxon>
        <taxon>Ascomycota</taxon>
        <taxon>Pezizomycotina</taxon>
        <taxon>Eurotiomycetes</taxon>
        <taxon>Eurotiomycetidae</taxon>
        <taxon>Onygenales</taxon>
        <taxon>Ajellomycetaceae</taxon>
        <taxon>Histoplasma</taxon>
    </lineage>
</organism>
<protein>
    <submittedName>
        <fullName evidence="1">Uncharacterized protein</fullName>
    </submittedName>
</protein>
<evidence type="ECO:0000313" key="2">
    <source>
        <dbReference type="Proteomes" id="UP000663671"/>
    </source>
</evidence>
<sequence>MEARVKWEMEKSKYNNDRNIYEDKLAGVSKIRQEIFRTVAFSELEIATNGNSCIDVKDLLLALKKRLSPRTADRQYEAPKQNLDQWLDAWTLNVFNMKLSNAPLNFSSYKQAYFSLTILQPAIARLRSLIQLENAPFNPSGERNEIYNNYI</sequence>
<dbReference type="OrthoDB" id="4187030at2759"/>
<dbReference type="EMBL" id="CP069116">
    <property type="protein sequence ID" value="QSS66640.1"/>
    <property type="molecule type" value="Genomic_DNA"/>
</dbReference>
<gene>
    <name evidence="1" type="ORF">I7I51_02829</name>
</gene>
<accession>A0A8A1MN75</accession>
<dbReference type="VEuPathDB" id="FungiDB:I7I51_02829"/>
<evidence type="ECO:0000313" key="1">
    <source>
        <dbReference type="EMBL" id="QSS66640.1"/>
    </source>
</evidence>
<dbReference type="AlphaFoldDB" id="A0A8A1MN75"/>
<name>A0A8A1MN75_AJECA</name>
<dbReference type="Proteomes" id="UP000663671">
    <property type="component" value="Chromosome 6"/>
</dbReference>